<dbReference type="InterPro" id="IPR036388">
    <property type="entry name" value="WH-like_DNA-bd_sf"/>
</dbReference>
<dbReference type="Proteomes" id="UP000008793">
    <property type="component" value="Chromosome"/>
</dbReference>
<feature type="domain" description="HTH luxR-type" evidence="2">
    <location>
        <begin position="117"/>
        <end position="169"/>
    </location>
</feature>
<evidence type="ECO:0000313" key="3">
    <source>
        <dbReference type="EMBL" id="CAX59309.1"/>
    </source>
</evidence>
<dbReference type="AlphaFoldDB" id="D8MR52"/>
<evidence type="ECO:0000313" key="4">
    <source>
        <dbReference type="Proteomes" id="UP000008793"/>
    </source>
</evidence>
<dbReference type="GO" id="GO:0006355">
    <property type="term" value="P:regulation of DNA-templated transcription"/>
    <property type="evidence" value="ECO:0007669"/>
    <property type="project" value="InterPro"/>
</dbReference>
<dbReference type="GeneID" id="90511804"/>
<reference evidence="3 4" key="1">
    <citation type="journal article" date="2010" name="BMC Genomics">
        <title>Genome comparison of the epiphytic bacteria Erwinia billingiae and E. tasmaniensis with the pear pathogen E. pyrifoliae.</title>
        <authorList>
            <person name="Kube M."/>
            <person name="Migdoll A.M."/>
            <person name="Gehring I."/>
            <person name="Heitmann K."/>
            <person name="Mayer Y."/>
            <person name="Kuhl H."/>
            <person name="Knaust F."/>
            <person name="Geider K."/>
            <person name="Reinhardt R."/>
        </authorList>
    </citation>
    <scope>NUCLEOTIDE SEQUENCE [LARGE SCALE GENOMIC DNA]</scope>
    <source>
        <strain evidence="3 4">Eb661</strain>
    </source>
</reference>
<dbReference type="RefSeq" id="WP_013201802.1">
    <property type="nucleotide sequence ID" value="NC_014306.1"/>
</dbReference>
<sequence>MLYKIMIIDSNEYFKAGLKAIIRNYFLKTRHDVMFIKMENAHPLADIIFWAPNISWDEIPIDLAYDKRIILIGNKQKHGYFRAKVYRDAPCSVLHDILFNIIRMRICSLHREFVSDKLSIQQNLVLYYFSLGEKPLDIANYMNISEKTVSQHKRKAMTVLKLCNNTDLNQWLLARLAYCNEHHIDFSNY</sequence>
<gene>
    <name evidence="3" type="ordered locus">EbC_17780</name>
</gene>
<dbReference type="HOGENOM" id="CLU_114880_0_0_6"/>
<keyword evidence="4" id="KW-1185">Reference proteome</keyword>
<dbReference type="SUPFAM" id="SSF46894">
    <property type="entry name" value="C-terminal effector domain of the bipartite response regulators"/>
    <property type="match status" value="1"/>
</dbReference>
<dbReference type="EMBL" id="FP236843">
    <property type="protein sequence ID" value="CAX59309.1"/>
    <property type="molecule type" value="Genomic_DNA"/>
</dbReference>
<dbReference type="GO" id="GO:0003677">
    <property type="term" value="F:DNA binding"/>
    <property type="evidence" value="ECO:0007669"/>
    <property type="project" value="UniProtKB-KW"/>
</dbReference>
<keyword evidence="1" id="KW-0238">DNA-binding</keyword>
<organism evidence="4">
    <name type="scientific">Erwinia billingiae (strain Eb661)</name>
    <dbReference type="NCBI Taxonomy" id="634500"/>
    <lineage>
        <taxon>Bacteria</taxon>
        <taxon>Pseudomonadati</taxon>
        <taxon>Pseudomonadota</taxon>
        <taxon>Gammaproteobacteria</taxon>
        <taxon>Enterobacterales</taxon>
        <taxon>Erwiniaceae</taxon>
        <taxon>Erwinia</taxon>
    </lineage>
</organism>
<proteinExistence type="predicted"/>
<evidence type="ECO:0000259" key="2">
    <source>
        <dbReference type="Pfam" id="PF00196"/>
    </source>
</evidence>
<dbReference type="Pfam" id="PF00196">
    <property type="entry name" value="GerE"/>
    <property type="match status" value="1"/>
</dbReference>
<dbReference type="STRING" id="634500.EbC_17780"/>
<accession>D8MR52</accession>
<protein>
    <submittedName>
        <fullName evidence="3">Putative transcriptional regulator</fullName>
    </submittedName>
</protein>
<name>D8MR52_ERWBE</name>
<dbReference type="KEGG" id="ebi:EbC_17780"/>
<evidence type="ECO:0000256" key="1">
    <source>
        <dbReference type="ARBA" id="ARBA00023125"/>
    </source>
</evidence>
<dbReference type="InterPro" id="IPR000792">
    <property type="entry name" value="Tscrpt_reg_LuxR_C"/>
</dbReference>
<dbReference type="Gene3D" id="1.10.10.10">
    <property type="entry name" value="Winged helix-like DNA-binding domain superfamily/Winged helix DNA-binding domain"/>
    <property type="match status" value="1"/>
</dbReference>
<dbReference type="InterPro" id="IPR016032">
    <property type="entry name" value="Sig_transdc_resp-reg_C-effctor"/>
</dbReference>